<gene>
    <name evidence="2" type="ORF">ACFFU1_10795</name>
</gene>
<evidence type="ECO:0000256" key="1">
    <source>
        <dbReference type="SAM" id="Phobius"/>
    </source>
</evidence>
<keyword evidence="3" id="KW-1185">Reference proteome</keyword>
<proteinExistence type="predicted"/>
<feature type="transmembrane region" description="Helical" evidence="1">
    <location>
        <begin position="21"/>
        <end position="40"/>
    </location>
</feature>
<keyword evidence="1" id="KW-1133">Transmembrane helix</keyword>
<dbReference type="EMBL" id="JBHMFA010000006">
    <property type="protein sequence ID" value="MFB9105392.1"/>
    <property type="molecule type" value="Genomic_DNA"/>
</dbReference>
<dbReference type="Proteomes" id="UP001589590">
    <property type="component" value="Unassembled WGS sequence"/>
</dbReference>
<reference evidence="2 3" key="1">
    <citation type="submission" date="2024-09" db="EMBL/GenBank/DDBJ databases">
        <authorList>
            <person name="Sun Q."/>
            <person name="Mori K."/>
        </authorList>
    </citation>
    <scope>NUCLEOTIDE SEQUENCE [LARGE SCALE GENOMIC DNA]</scope>
    <source>
        <strain evidence="2 3">CECT 8300</strain>
    </source>
</reference>
<comment type="caution">
    <text evidence="2">The sequence shown here is derived from an EMBL/GenBank/DDBJ whole genome shotgun (WGS) entry which is preliminary data.</text>
</comment>
<protein>
    <submittedName>
        <fullName evidence="2">DUF748 domain-containing protein</fullName>
    </submittedName>
</protein>
<keyword evidence="1" id="KW-0472">Membrane</keyword>
<accession>A0ABV5H0H1</accession>
<keyword evidence="1" id="KW-0812">Transmembrane</keyword>
<name>A0ABV5H0H1_9FLAO</name>
<sequence>MTKTDKSNTIMTTIKEKRLQIILVIVGVFLISIFGLQLYAKHKVGKLIDEKLPENITLTYDDLDLNIFTGTLQLEGANCEIVKLESQKTESFITAETFEVSGFSYWSLWKHERFQADNLSTENAQITMFKKESDEVQFSINKMSFKLYDVKTDKALLQNKIPFEYKSIDISLDDLYLNLSRFEHLNVAHVLFNNKNVTFEDLSIASKYDKETLSKRLTQERDHVKFTVPSGDFQDFEIATVNDSFSVSATRFNINNGDLHLFRNKLLPDDFTVKTLYGSRLQNLPIKLNVESFFIKNTNVFYSEKVDLDIDPVSISFEHLDAEIKNLSNTNKQKTIIDVTAKLMGKAPLQFHWDFNTSDPSDVFNASAILKDLEASTINPFLESQANVRALGRIHEMYFTFYGNDFNSKGEMKMKYEDFKFTILNEDQLGINKTLSALVNILTNDGSKTDANGYRYGSIAVERDRTKSFFNYLWLNTKDGLKNTVVGNGKK</sequence>
<evidence type="ECO:0000313" key="3">
    <source>
        <dbReference type="Proteomes" id="UP001589590"/>
    </source>
</evidence>
<evidence type="ECO:0000313" key="2">
    <source>
        <dbReference type="EMBL" id="MFB9105392.1"/>
    </source>
</evidence>
<organism evidence="2 3">
    <name type="scientific">Algibacter miyuki</name>
    <dbReference type="NCBI Taxonomy" id="1306933"/>
    <lineage>
        <taxon>Bacteria</taxon>
        <taxon>Pseudomonadati</taxon>
        <taxon>Bacteroidota</taxon>
        <taxon>Flavobacteriia</taxon>
        <taxon>Flavobacteriales</taxon>
        <taxon>Flavobacteriaceae</taxon>
        <taxon>Algibacter</taxon>
    </lineage>
</organism>